<proteinExistence type="predicted"/>
<feature type="compositionally biased region" description="Low complexity" evidence="1">
    <location>
        <begin position="8"/>
        <end position="17"/>
    </location>
</feature>
<keyword evidence="3" id="KW-1185">Reference proteome</keyword>
<name>A0A4Z2H0B1_9TELE</name>
<feature type="region of interest" description="Disordered" evidence="1">
    <location>
        <begin position="1"/>
        <end position="57"/>
    </location>
</feature>
<evidence type="ECO:0000313" key="2">
    <source>
        <dbReference type="EMBL" id="TNN58312.1"/>
    </source>
</evidence>
<gene>
    <name evidence="2" type="ORF">EYF80_031434</name>
</gene>
<organism evidence="2 3">
    <name type="scientific">Liparis tanakae</name>
    <name type="common">Tanaka's snailfish</name>
    <dbReference type="NCBI Taxonomy" id="230148"/>
    <lineage>
        <taxon>Eukaryota</taxon>
        <taxon>Metazoa</taxon>
        <taxon>Chordata</taxon>
        <taxon>Craniata</taxon>
        <taxon>Vertebrata</taxon>
        <taxon>Euteleostomi</taxon>
        <taxon>Actinopterygii</taxon>
        <taxon>Neopterygii</taxon>
        <taxon>Teleostei</taxon>
        <taxon>Neoteleostei</taxon>
        <taxon>Acanthomorphata</taxon>
        <taxon>Eupercaria</taxon>
        <taxon>Perciformes</taxon>
        <taxon>Cottioidei</taxon>
        <taxon>Cottales</taxon>
        <taxon>Liparidae</taxon>
        <taxon>Liparis</taxon>
    </lineage>
</organism>
<sequence length="57" mass="6125">MACLALMRASSRRAAPSTLPNNRSKPSLPPYQLHPASHAGPPRRALLGTTPQDHVVE</sequence>
<dbReference type="Proteomes" id="UP000314294">
    <property type="component" value="Unassembled WGS sequence"/>
</dbReference>
<dbReference type="AlphaFoldDB" id="A0A4Z2H0B1"/>
<reference evidence="2 3" key="1">
    <citation type="submission" date="2019-03" db="EMBL/GenBank/DDBJ databases">
        <title>First draft genome of Liparis tanakae, snailfish: a comprehensive survey of snailfish specific genes.</title>
        <authorList>
            <person name="Kim W."/>
            <person name="Song I."/>
            <person name="Jeong J.-H."/>
            <person name="Kim D."/>
            <person name="Kim S."/>
            <person name="Ryu S."/>
            <person name="Song J.Y."/>
            <person name="Lee S.K."/>
        </authorList>
    </citation>
    <scope>NUCLEOTIDE SEQUENCE [LARGE SCALE GENOMIC DNA]</scope>
    <source>
        <tissue evidence="2">Muscle</tissue>
    </source>
</reference>
<protein>
    <submittedName>
        <fullName evidence="2">Uncharacterized protein</fullName>
    </submittedName>
</protein>
<comment type="caution">
    <text evidence="2">The sequence shown here is derived from an EMBL/GenBank/DDBJ whole genome shotgun (WGS) entry which is preliminary data.</text>
</comment>
<accession>A0A4Z2H0B1</accession>
<evidence type="ECO:0000313" key="3">
    <source>
        <dbReference type="Proteomes" id="UP000314294"/>
    </source>
</evidence>
<dbReference type="EMBL" id="SRLO01000382">
    <property type="protein sequence ID" value="TNN58312.1"/>
    <property type="molecule type" value="Genomic_DNA"/>
</dbReference>
<evidence type="ECO:0000256" key="1">
    <source>
        <dbReference type="SAM" id="MobiDB-lite"/>
    </source>
</evidence>